<dbReference type="Proteomes" id="UP000004095">
    <property type="component" value="Unassembled WGS sequence"/>
</dbReference>
<sequence>MGEKKDQMPFTRENYLLMLGGIALLVIGYLVMSADKTEFGFGFMGLTFGPILVFLAFMVPFVAIFFNKKKSKNQRDEMAMKKEAEKTNR</sequence>
<evidence type="ECO:0000313" key="2">
    <source>
        <dbReference type="EMBL" id="EAY30730.1"/>
    </source>
</evidence>
<dbReference type="RefSeq" id="WP_002694426.1">
    <property type="nucleotide sequence ID" value="NZ_AAWS01000005.1"/>
</dbReference>
<feature type="transmembrane region" description="Helical" evidence="1">
    <location>
        <begin position="15"/>
        <end position="34"/>
    </location>
</feature>
<reference evidence="2 3" key="1">
    <citation type="submission" date="2007-01" db="EMBL/GenBank/DDBJ databases">
        <authorList>
            <person name="Haygood M."/>
            <person name="Podell S."/>
            <person name="Anderson C."/>
            <person name="Hopkinson B."/>
            <person name="Roe K."/>
            <person name="Barbeau K."/>
            <person name="Gaasterland T."/>
            <person name="Ferriera S."/>
            <person name="Johnson J."/>
            <person name="Kravitz S."/>
            <person name="Beeson K."/>
            <person name="Sutton G."/>
            <person name="Rogers Y.-H."/>
            <person name="Friedman R."/>
            <person name="Frazier M."/>
            <person name="Venter J.C."/>
        </authorList>
    </citation>
    <scope>NUCLEOTIDE SEQUENCE [LARGE SCALE GENOMIC DNA]</scope>
    <source>
        <strain evidence="2 3">ATCC 23134</strain>
    </source>
</reference>
<comment type="caution">
    <text evidence="2">The sequence shown here is derived from an EMBL/GenBank/DDBJ whole genome shotgun (WGS) entry which is preliminary data.</text>
</comment>
<organism evidence="2 3">
    <name type="scientific">Microscilla marina ATCC 23134</name>
    <dbReference type="NCBI Taxonomy" id="313606"/>
    <lineage>
        <taxon>Bacteria</taxon>
        <taxon>Pseudomonadati</taxon>
        <taxon>Bacteroidota</taxon>
        <taxon>Cytophagia</taxon>
        <taxon>Cytophagales</taxon>
        <taxon>Microscillaceae</taxon>
        <taxon>Microscilla</taxon>
    </lineage>
</organism>
<dbReference type="InterPro" id="IPR021448">
    <property type="entry name" value="DUF3098"/>
</dbReference>
<evidence type="ECO:0008006" key="4">
    <source>
        <dbReference type="Google" id="ProtNLM"/>
    </source>
</evidence>
<gene>
    <name evidence="2" type="ORF">M23134_01054</name>
</gene>
<dbReference type="EMBL" id="AAWS01000005">
    <property type="protein sequence ID" value="EAY30730.1"/>
    <property type="molecule type" value="Genomic_DNA"/>
</dbReference>
<dbReference type="eggNOG" id="ENOG50334SC">
    <property type="taxonomic scope" value="Bacteria"/>
</dbReference>
<dbReference type="AlphaFoldDB" id="A1ZFF6"/>
<keyword evidence="1" id="KW-0472">Membrane</keyword>
<dbReference type="OrthoDB" id="963379at2"/>
<proteinExistence type="predicted"/>
<keyword evidence="1" id="KW-0812">Transmembrane</keyword>
<evidence type="ECO:0000313" key="3">
    <source>
        <dbReference type="Proteomes" id="UP000004095"/>
    </source>
</evidence>
<keyword evidence="3" id="KW-1185">Reference proteome</keyword>
<feature type="transmembrane region" description="Helical" evidence="1">
    <location>
        <begin position="40"/>
        <end position="66"/>
    </location>
</feature>
<protein>
    <recommendedName>
        <fullName evidence="4">DUF3098 domain-containing protein</fullName>
    </recommendedName>
</protein>
<dbReference type="Pfam" id="PF11297">
    <property type="entry name" value="DUF3098"/>
    <property type="match status" value="1"/>
</dbReference>
<accession>A1ZFF6</accession>
<evidence type="ECO:0000256" key="1">
    <source>
        <dbReference type="SAM" id="Phobius"/>
    </source>
</evidence>
<keyword evidence="1" id="KW-1133">Transmembrane helix</keyword>
<name>A1ZFF6_MICM2</name>